<dbReference type="InterPro" id="IPR007848">
    <property type="entry name" value="Small_mtfrase_dom"/>
</dbReference>
<accession>A0ABP6T1U8</accession>
<dbReference type="EMBL" id="BAAAYN010000026">
    <property type="protein sequence ID" value="GAA3389998.1"/>
    <property type="molecule type" value="Genomic_DNA"/>
</dbReference>
<keyword evidence="1 4" id="KW-0489">Methyltransferase</keyword>
<dbReference type="RefSeq" id="WP_345729896.1">
    <property type="nucleotide sequence ID" value="NZ_BAAAYN010000026.1"/>
</dbReference>
<name>A0ABP6T1U8_9ACTN</name>
<evidence type="ECO:0000256" key="2">
    <source>
        <dbReference type="ARBA" id="ARBA00022679"/>
    </source>
</evidence>
<keyword evidence="5" id="KW-1185">Reference proteome</keyword>
<dbReference type="Gene3D" id="3.40.50.150">
    <property type="entry name" value="Vaccinia Virus protein VP39"/>
    <property type="match status" value="1"/>
</dbReference>
<sequence>MGEHYFSSEPTAASAPRRVRLALRDVQVGLATDSGVFSPTAVDAGTLVLLETVPPPPSTGDLLDLGCGYGPITITLARRAPDATVWGVDVNERARELARTNAASAGCAGVRIEAPDDVPDTVRFATIWSNPPIKVGKGVLHGMLRQWLPRLTADGVAYLVVQRHLGADSLHRWLDTEGFPTERLASRKGYRILTVRAKEAS</sequence>
<evidence type="ECO:0000256" key="1">
    <source>
        <dbReference type="ARBA" id="ARBA00022603"/>
    </source>
</evidence>
<proteinExistence type="predicted"/>
<dbReference type="Proteomes" id="UP001501676">
    <property type="component" value="Unassembled WGS sequence"/>
</dbReference>
<gene>
    <name evidence="4" type="ORF">GCM10020369_42330</name>
</gene>
<evidence type="ECO:0000313" key="5">
    <source>
        <dbReference type="Proteomes" id="UP001501676"/>
    </source>
</evidence>
<dbReference type="Pfam" id="PF05175">
    <property type="entry name" value="MTS"/>
    <property type="match status" value="1"/>
</dbReference>
<dbReference type="InterPro" id="IPR046977">
    <property type="entry name" value="RsmC/RlmG"/>
</dbReference>
<evidence type="ECO:0000313" key="4">
    <source>
        <dbReference type="EMBL" id="GAA3389998.1"/>
    </source>
</evidence>
<dbReference type="CDD" id="cd02440">
    <property type="entry name" value="AdoMet_MTases"/>
    <property type="match status" value="1"/>
</dbReference>
<evidence type="ECO:0000259" key="3">
    <source>
        <dbReference type="Pfam" id="PF05175"/>
    </source>
</evidence>
<dbReference type="GO" id="GO:0008168">
    <property type="term" value="F:methyltransferase activity"/>
    <property type="evidence" value="ECO:0007669"/>
    <property type="project" value="UniProtKB-KW"/>
</dbReference>
<dbReference type="GO" id="GO:0032259">
    <property type="term" value="P:methylation"/>
    <property type="evidence" value="ECO:0007669"/>
    <property type="project" value="UniProtKB-KW"/>
</dbReference>
<feature type="domain" description="Methyltransferase small" evidence="3">
    <location>
        <begin position="29"/>
        <end position="193"/>
    </location>
</feature>
<dbReference type="InterPro" id="IPR029063">
    <property type="entry name" value="SAM-dependent_MTases_sf"/>
</dbReference>
<comment type="caution">
    <text evidence="4">The sequence shown here is derived from an EMBL/GenBank/DDBJ whole genome shotgun (WGS) entry which is preliminary data.</text>
</comment>
<reference evidence="5" key="1">
    <citation type="journal article" date="2019" name="Int. J. Syst. Evol. Microbiol.">
        <title>The Global Catalogue of Microorganisms (GCM) 10K type strain sequencing project: providing services to taxonomists for standard genome sequencing and annotation.</title>
        <authorList>
            <consortium name="The Broad Institute Genomics Platform"/>
            <consortium name="The Broad Institute Genome Sequencing Center for Infectious Disease"/>
            <person name="Wu L."/>
            <person name="Ma J."/>
        </authorList>
    </citation>
    <scope>NUCLEOTIDE SEQUENCE [LARGE SCALE GENOMIC DNA]</scope>
    <source>
        <strain evidence="5">JCM 9458</strain>
    </source>
</reference>
<keyword evidence="2" id="KW-0808">Transferase</keyword>
<dbReference type="PANTHER" id="PTHR47816">
    <property type="entry name" value="RIBOSOMAL RNA SMALL SUBUNIT METHYLTRANSFERASE C"/>
    <property type="match status" value="1"/>
</dbReference>
<dbReference type="PANTHER" id="PTHR47816:SF4">
    <property type="entry name" value="RIBOSOMAL RNA SMALL SUBUNIT METHYLTRANSFERASE C"/>
    <property type="match status" value="1"/>
</dbReference>
<protein>
    <submittedName>
        <fullName evidence="4">Methyltransferase</fullName>
    </submittedName>
</protein>
<dbReference type="SUPFAM" id="SSF53335">
    <property type="entry name" value="S-adenosyl-L-methionine-dependent methyltransferases"/>
    <property type="match status" value="1"/>
</dbReference>
<organism evidence="4 5">
    <name type="scientific">Cryptosporangium minutisporangium</name>
    <dbReference type="NCBI Taxonomy" id="113569"/>
    <lineage>
        <taxon>Bacteria</taxon>
        <taxon>Bacillati</taxon>
        <taxon>Actinomycetota</taxon>
        <taxon>Actinomycetes</taxon>
        <taxon>Cryptosporangiales</taxon>
        <taxon>Cryptosporangiaceae</taxon>
        <taxon>Cryptosporangium</taxon>
    </lineage>
</organism>